<protein>
    <submittedName>
        <fullName evidence="3">MBL fold metallo-hydrolase</fullName>
    </submittedName>
</protein>
<dbReference type="Gene3D" id="3.60.15.10">
    <property type="entry name" value="Ribonuclease Z/Hydroxyacylglutathione hydrolase-like"/>
    <property type="match status" value="1"/>
</dbReference>
<dbReference type="InterPro" id="IPR050855">
    <property type="entry name" value="NDM-1-like"/>
</dbReference>
<evidence type="ECO:0000313" key="3">
    <source>
        <dbReference type="EMBL" id="XDI37760.1"/>
    </source>
</evidence>
<proteinExistence type="predicted"/>
<dbReference type="AlphaFoldDB" id="A0AB39BWQ4"/>
<evidence type="ECO:0000259" key="2">
    <source>
        <dbReference type="SMART" id="SM00849"/>
    </source>
</evidence>
<dbReference type="PANTHER" id="PTHR42951:SF4">
    <property type="entry name" value="ACYL-COENZYME A THIOESTERASE MBLAC2"/>
    <property type="match status" value="1"/>
</dbReference>
<feature type="region of interest" description="Disordered" evidence="1">
    <location>
        <begin position="116"/>
        <end position="135"/>
    </location>
</feature>
<name>A0AB39BWQ4_9BACI</name>
<accession>A0AB39BWQ4</accession>
<dbReference type="RefSeq" id="WP_368505088.1">
    <property type="nucleotide sequence ID" value="NZ_CP162551.1"/>
</dbReference>
<dbReference type="SUPFAM" id="SSF56281">
    <property type="entry name" value="Metallo-hydrolase/oxidoreductase"/>
    <property type="match status" value="1"/>
</dbReference>
<feature type="domain" description="Metallo-beta-lactamase" evidence="2">
    <location>
        <begin position="29"/>
        <end position="220"/>
    </location>
</feature>
<dbReference type="EMBL" id="CP162551">
    <property type="protein sequence ID" value="XDI37760.1"/>
    <property type="molecule type" value="Genomic_DNA"/>
</dbReference>
<dbReference type="Pfam" id="PF00753">
    <property type="entry name" value="Lactamase_B"/>
    <property type="match status" value="1"/>
</dbReference>
<dbReference type="InterPro" id="IPR036866">
    <property type="entry name" value="RibonucZ/Hydroxyglut_hydro"/>
</dbReference>
<gene>
    <name evidence="3" type="ORF">AB3N04_05425</name>
</gene>
<dbReference type="PANTHER" id="PTHR42951">
    <property type="entry name" value="METALLO-BETA-LACTAMASE DOMAIN-CONTAINING"/>
    <property type="match status" value="1"/>
</dbReference>
<evidence type="ECO:0000256" key="1">
    <source>
        <dbReference type="SAM" id="MobiDB-lite"/>
    </source>
</evidence>
<reference evidence="3" key="1">
    <citation type="submission" date="2024-07" db="EMBL/GenBank/DDBJ databases">
        <title>Identification and characteristics of an arsenic-resistant bacterial isolate, which belongs to a novel species.</title>
        <authorList>
            <person name="Juszczyk A."/>
            <person name="Kowalczyk A."/>
            <person name="Was K."/>
            <person name="Kosowicz W."/>
            <person name="Budzyn A."/>
            <person name="Latowski D."/>
        </authorList>
    </citation>
    <scope>NUCLEOTIDE SEQUENCE</scope>
    <source>
        <strain evidence="3">As8PL</strain>
    </source>
</reference>
<sequence length="262" mass="29732">MGRNTDSWFTVTQIDEDTFAISEYGHWEKVHSFLVMGDEKAALIDTGLGIDNIKRITDQLTTLPIIVITTHVHWDHIGSHGEFETIYVHKEEEDWLINGIKKLPIEQIRKDVSRDITKPTPETFDPKTYQPFKGKPTGVLEDGDEIELGNRTLTIHHTPGHSPGHIAIYDQRKGYLFTGDLLYDETPIYAFFPTTNPVDLVDSLEKIAKFTNVTKIYGGHNTIGLDPTLLNEVKRAVDELRNQELVKFGTGIHRFGGFSVQF</sequence>
<dbReference type="InterPro" id="IPR001279">
    <property type="entry name" value="Metallo-B-lactamas"/>
</dbReference>
<dbReference type="SMART" id="SM00849">
    <property type="entry name" value="Lactamase_B"/>
    <property type="match status" value="1"/>
</dbReference>
<organism evidence="3">
    <name type="scientific">Alkalihalophilus sp. As8PL</name>
    <dbReference type="NCBI Taxonomy" id="3237103"/>
    <lineage>
        <taxon>Bacteria</taxon>
        <taxon>Bacillati</taxon>
        <taxon>Bacillota</taxon>
        <taxon>Bacilli</taxon>
        <taxon>Bacillales</taxon>
        <taxon>Bacillaceae</taxon>
        <taxon>Alkalihalophilus</taxon>
    </lineage>
</organism>